<feature type="domain" description="Cytochrome c" evidence="9">
    <location>
        <begin position="20"/>
        <end position="111"/>
    </location>
</feature>
<evidence type="ECO:0000256" key="8">
    <source>
        <dbReference type="PROSITE-ProRule" id="PRU00433"/>
    </source>
</evidence>
<proteinExistence type="predicted"/>
<protein>
    <submittedName>
        <fullName evidence="10">Cytochrome c</fullName>
    </submittedName>
</protein>
<reference evidence="10" key="1">
    <citation type="journal article" date="2023" name="Int. J. Syst. Evol. Microbiol.">
        <title>Methylocystis iwaonis sp. nov., a type II methane-oxidizing bacterium from surface soil of a rice paddy field in Japan, and emended description of the genus Methylocystis (ex Whittenbury et al. 1970) Bowman et al. 1993.</title>
        <authorList>
            <person name="Kaise H."/>
            <person name="Sawadogo J.B."/>
            <person name="Alam M.S."/>
            <person name="Ueno C."/>
            <person name="Dianou D."/>
            <person name="Shinjo R."/>
            <person name="Asakawa S."/>
        </authorList>
    </citation>
    <scope>NUCLEOTIDE SEQUENCE</scope>
    <source>
        <strain evidence="10">LMG27198</strain>
    </source>
</reference>
<name>A0A9W6LUM0_9HYPH</name>
<evidence type="ECO:0000256" key="5">
    <source>
        <dbReference type="ARBA" id="ARBA00022723"/>
    </source>
</evidence>
<accession>A0A9W6LUM0</accession>
<sequence>MSGIPAPYNSLKNPLPRSRETINRGVAVYGQSCTSCHGATGEGNGDAGRSLSPPPGNLAWLSHMPMAQWDPFMYWTIAEGGGQFGSAMPAFKDALPKDDIWAVIAYIQTQLPQKTK</sequence>
<dbReference type="PANTHER" id="PTHR35008">
    <property type="entry name" value="BLL4482 PROTEIN-RELATED"/>
    <property type="match status" value="1"/>
</dbReference>
<dbReference type="InterPro" id="IPR009056">
    <property type="entry name" value="Cyt_c-like_dom"/>
</dbReference>
<comment type="cofactor">
    <cofactor evidence="1">
        <name>heme c</name>
        <dbReference type="ChEBI" id="CHEBI:61717"/>
    </cofactor>
</comment>
<dbReference type="Gene3D" id="1.10.760.10">
    <property type="entry name" value="Cytochrome c-like domain"/>
    <property type="match status" value="1"/>
</dbReference>
<evidence type="ECO:0000259" key="9">
    <source>
        <dbReference type="PROSITE" id="PS51007"/>
    </source>
</evidence>
<dbReference type="PROSITE" id="PS51007">
    <property type="entry name" value="CYTC"/>
    <property type="match status" value="1"/>
</dbReference>
<dbReference type="EMBL" id="BSEC01000005">
    <property type="protein sequence ID" value="GLI95691.1"/>
    <property type="molecule type" value="Genomic_DNA"/>
</dbReference>
<keyword evidence="5 8" id="KW-0479">Metal-binding</keyword>
<dbReference type="AlphaFoldDB" id="A0A9W6LUM0"/>
<keyword evidence="2" id="KW-0813">Transport</keyword>
<dbReference type="PANTHER" id="PTHR35008:SF8">
    <property type="entry name" value="ALCOHOL DEHYDROGENASE CYTOCHROME C SUBUNIT"/>
    <property type="match status" value="1"/>
</dbReference>
<dbReference type="GO" id="GO:0005506">
    <property type="term" value="F:iron ion binding"/>
    <property type="evidence" value="ECO:0007669"/>
    <property type="project" value="InterPro"/>
</dbReference>
<evidence type="ECO:0000313" key="11">
    <source>
        <dbReference type="Proteomes" id="UP001144323"/>
    </source>
</evidence>
<evidence type="ECO:0000256" key="4">
    <source>
        <dbReference type="ARBA" id="ARBA00022660"/>
    </source>
</evidence>
<evidence type="ECO:0000256" key="2">
    <source>
        <dbReference type="ARBA" id="ARBA00022448"/>
    </source>
</evidence>
<keyword evidence="11" id="KW-1185">Reference proteome</keyword>
<evidence type="ECO:0000256" key="1">
    <source>
        <dbReference type="ARBA" id="ARBA00001926"/>
    </source>
</evidence>
<dbReference type="InterPro" id="IPR051459">
    <property type="entry name" value="Cytochrome_c-type_DH"/>
</dbReference>
<keyword evidence="7 8" id="KW-0408">Iron</keyword>
<comment type="caution">
    <text evidence="10">The sequence shown here is derived from an EMBL/GenBank/DDBJ whole genome shotgun (WGS) entry which is preliminary data.</text>
</comment>
<dbReference type="Proteomes" id="UP001144323">
    <property type="component" value="Unassembled WGS sequence"/>
</dbReference>
<dbReference type="GO" id="GO:0009055">
    <property type="term" value="F:electron transfer activity"/>
    <property type="evidence" value="ECO:0007669"/>
    <property type="project" value="InterPro"/>
</dbReference>
<evidence type="ECO:0000313" key="10">
    <source>
        <dbReference type="EMBL" id="GLI95691.1"/>
    </source>
</evidence>
<evidence type="ECO:0000256" key="6">
    <source>
        <dbReference type="ARBA" id="ARBA00022982"/>
    </source>
</evidence>
<dbReference type="SUPFAM" id="SSF46626">
    <property type="entry name" value="Cytochrome c"/>
    <property type="match status" value="1"/>
</dbReference>
<keyword evidence="6" id="KW-0249">Electron transport</keyword>
<dbReference type="InterPro" id="IPR036909">
    <property type="entry name" value="Cyt_c-like_dom_sf"/>
</dbReference>
<dbReference type="InterPro" id="IPR008168">
    <property type="entry name" value="Cyt_C_IC"/>
</dbReference>
<dbReference type="Pfam" id="PF13442">
    <property type="entry name" value="Cytochrome_CBB3"/>
    <property type="match status" value="1"/>
</dbReference>
<organism evidence="10 11">
    <name type="scientific">Methylocystis echinoides</name>
    <dbReference type="NCBI Taxonomy" id="29468"/>
    <lineage>
        <taxon>Bacteria</taxon>
        <taxon>Pseudomonadati</taxon>
        <taxon>Pseudomonadota</taxon>
        <taxon>Alphaproteobacteria</taxon>
        <taxon>Hyphomicrobiales</taxon>
        <taxon>Methylocystaceae</taxon>
        <taxon>Methylocystis</taxon>
    </lineage>
</organism>
<evidence type="ECO:0000256" key="3">
    <source>
        <dbReference type="ARBA" id="ARBA00022617"/>
    </source>
</evidence>
<dbReference type="GO" id="GO:0020037">
    <property type="term" value="F:heme binding"/>
    <property type="evidence" value="ECO:0007669"/>
    <property type="project" value="InterPro"/>
</dbReference>
<keyword evidence="4" id="KW-0679">Respiratory chain</keyword>
<gene>
    <name evidence="10" type="ORF">LMG27198_46830</name>
</gene>
<keyword evidence="3 8" id="KW-0349">Heme</keyword>
<evidence type="ECO:0000256" key="7">
    <source>
        <dbReference type="ARBA" id="ARBA00023004"/>
    </source>
</evidence>
<dbReference type="PRINTS" id="PR00605">
    <property type="entry name" value="CYTCHROMECIC"/>
</dbReference>